<evidence type="ECO:0000313" key="2">
    <source>
        <dbReference type="EMBL" id="MDR6703844.1"/>
    </source>
</evidence>
<sequence>MDGIWGRNGQHTLLIPVLVTGIQPPRVRAARESFQAKDLGWKDSCDKHRNEGGEGDSVQPANPKVRIDNTRVLRKIA</sequence>
<dbReference type="EMBL" id="JAVDSW010000003">
    <property type="protein sequence ID" value="MDR6703844.1"/>
    <property type="molecule type" value="Genomic_DNA"/>
</dbReference>
<name>A0AAW8LXY8_AGRTU</name>
<protein>
    <submittedName>
        <fullName evidence="2">Uncharacterized protein</fullName>
    </submittedName>
</protein>
<gene>
    <name evidence="2" type="ORF">J2W61_003716</name>
</gene>
<accession>A0AAW8LXY8</accession>
<feature type="compositionally biased region" description="Basic and acidic residues" evidence="1">
    <location>
        <begin position="41"/>
        <end position="52"/>
    </location>
</feature>
<organism evidence="2 3">
    <name type="scientific">Agrobacterium tumefaciens</name>
    <dbReference type="NCBI Taxonomy" id="358"/>
    <lineage>
        <taxon>Bacteria</taxon>
        <taxon>Pseudomonadati</taxon>
        <taxon>Pseudomonadota</taxon>
        <taxon>Alphaproteobacteria</taxon>
        <taxon>Hyphomicrobiales</taxon>
        <taxon>Rhizobiaceae</taxon>
        <taxon>Rhizobium/Agrobacterium group</taxon>
        <taxon>Agrobacterium</taxon>
        <taxon>Agrobacterium tumefaciens complex</taxon>
    </lineage>
</organism>
<dbReference type="Proteomes" id="UP001265315">
    <property type="component" value="Unassembled WGS sequence"/>
</dbReference>
<evidence type="ECO:0000256" key="1">
    <source>
        <dbReference type="SAM" id="MobiDB-lite"/>
    </source>
</evidence>
<proteinExistence type="predicted"/>
<comment type="caution">
    <text evidence="2">The sequence shown here is derived from an EMBL/GenBank/DDBJ whole genome shotgun (WGS) entry which is preliminary data.</text>
</comment>
<dbReference type="AlphaFoldDB" id="A0AAW8LXY8"/>
<feature type="region of interest" description="Disordered" evidence="1">
    <location>
        <begin position="41"/>
        <end position="63"/>
    </location>
</feature>
<evidence type="ECO:0000313" key="3">
    <source>
        <dbReference type="Proteomes" id="UP001265315"/>
    </source>
</evidence>
<reference evidence="2" key="1">
    <citation type="submission" date="2023-07" db="EMBL/GenBank/DDBJ databases">
        <title>Sorghum-associated microbial communities from plants grown in Nebraska, USA.</title>
        <authorList>
            <person name="Schachtman D."/>
        </authorList>
    </citation>
    <scope>NUCLEOTIDE SEQUENCE</scope>
    <source>
        <strain evidence="2">1457</strain>
    </source>
</reference>